<sequence>MPNTELTELDALINDLDERISDSDLPSTSAMTGGCSGLCTIVVCATVVICA</sequence>
<dbReference type="RefSeq" id="WP_355721259.1">
    <property type="nucleotide sequence ID" value="NZ_JBEXNP010000010.1"/>
</dbReference>
<proteinExistence type="predicted"/>
<evidence type="ECO:0000313" key="1">
    <source>
        <dbReference type="EMBL" id="MFF3341443.1"/>
    </source>
</evidence>
<comment type="caution">
    <text evidence="1">The sequence shown here is derived from an EMBL/GenBank/DDBJ whole genome shotgun (WGS) entry which is preliminary data.</text>
</comment>
<protein>
    <submittedName>
        <fullName evidence="1">Uncharacterized protein</fullName>
    </submittedName>
</protein>
<dbReference type="EMBL" id="JBIAPK010000007">
    <property type="protein sequence ID" value="MFF3341443.1"/>
    <property type="molecule type" value="Genomic_DNA"/>
</dbReference>
<dbReference type="Proteomes" id="UP001601976">
    <property type="component" value="Unassembled WGS sequence"/>
</dbReference>
<name>A0ABW6RIS1_9ACTN</name>
<organism evidence="1 2">
    <name type="scientific">Streptomyces flavidovirens</name>
    <dbReference type="NCBI Taxonomy" id="67298"/>
    <lineage>
        <taxon>Bacteria</taxon>
        <taxon>Bacillati</taxon>
        <taxon>Actinomycetota</taxon>
        <taxon>Actinomycetes</taxon>
        <taxon>Kitasatosporales</taxon>
        <taxon>Streptomycetaceae</taxon>
        <taxon>Streptomyces</taxon>
    </lineage>
</organism>
<keyword evidence="2" id="KW-1185">Reference proteome</keyword>
<reference evidence="1 2" key="1">
    <citation type="submission" date="2024-10" db="EMBL/GenBank/DDBJ databases">
        <title>The Natural Products Discovery Center: Release of the First 8490 Sequenced Strains for Exploring Actinobacteria Biosynthetic Diversity.</title>
        <authorList>
            <person name="Kalkreuter E."/>
            <person name="Kautsar S.A."/>
            <person name="Yang D."/>
            <person name="Bader C.D."/>
            <person name="Teijaro C.N."/>
            <person name="Fluegel L."/>
            <person name="Davis C.M."/>
            <person name="Simpson J.R."/>
            <person name="Lauterbach L."/>
            <person name="Steele A.D."/>
            <person name="Gui C."/>
            <person name="Meng S."/>
            <person name="Li G."/>
            <person name="Viehrig K."/>
            <person name="Ye F."/>
            <person name="Su P."/>
            <person name="Kiefer A.F."/>
            <person name="Nichols A."/>
            <person name="Cepeda A.J."/>
            <person name="Yan W."/>
            <person name="Fan B."/>
            <person name="Jiang Y."/>
            <person name="Adhikari A."/>
            <person name="Zheng C.-J."/>
            <person name="Schuster L."/>
            <person name="Cowan T.M."/>
            <person name="Smanski M.J."/>
            <person name="Chevrette M.G."/>
            <person name="De Carvalho L.P.S."/>
            <person name="Shen B."/>
        </authorList>
    </citation>
    <scope>NUCLEOTIDE SEQUENCE [LARGE SCALE GENOMIC DNA]</scope>
    <source>
        <strain evidence="1 2">NPDC003029</strain>
    </source>
</reference>
<evidence type="ECO:0000313" key="2">
    <source>
        <dbReference type="Proteomes" id="UP001601976"/>
    </source>
</evidence>
<accession>A0ABW6RIS1</accession>
<gene>
    <name evidence="1" type="ORF">ACFYWW_22420</name>
</gene>